<dbReference type="EMBL" id="CAJVPM010001250">
    <property type="protein sequence ID" value="CAG8462838.1"/>
    <property type="molecule type" value="Genomic_DNA"/>
</dbReference>
<proteinExistence type="predicted"/>
<reference evidence="1" key="1">
    <citation type="submission" date="2021-06" db="EMBL/GenBank/DDBJ databases">
        <authorList>
            <person name="Kallberg Y."/>
            <person name="Tangrot J."/>
            <person name="Rosling A."/>
        </authorList>
    </citation>
    <scope>NUCLEOTIDE SEQUENCE</scope>
    <source>
        <strain evidence="1">AU212A</strain>
    </source>
</reference>
<sequence>MDEVVEKFNKATGDSGFDEGNKYRFTMKRLEICKFAELFFKIEEFSSSFQKFCKDCHDSHGNKISNLYRTNLYLLDIRFSFKN</sequence>
<comment type="caution">
    <text evidence="1">The sequence shown here is derived from an EMBL/GenBank/DDBJ whole genome shotgun (WGS) entry which is preliminary data.</text>
</comment>
<accession>A0ACA9KAH8</accession>
<gene>
    <name evidence="1" type="ORF">SCALOS_LOCUS1691</name>
</gene>
<keyword evidence="2" id="KW-1185">Reference proteome</keyword>
<name>A0ACA9KAH8_9GLOM</name>
<dbReference type="Proteomes" id="UP000789860">
    <property type="component" value="Unassembled WGS sequence"/>
</dbReference>
<protein>
    <submittedName>
        <fullName evidence="1">8097_t:CDS:1</fullName>
    </submittedName>
</protein>
<organism evidence="1 2">
    <name type="scientific">Scutellospora calospora</name>
    <dbReference type="NCBI Taxonomy" id="85575"/>
    <lineage>
        <taxon>Eukaryota</taxon>
        <taxon>Fungi</taxon>
        <taxon>Fungi incertae sedis</taxon>
        <taxon>Mucoromycota</taxon>
        <taxon>Glomeromycotina</taxon>
        <taxon>Glomeromycetes</taxon>
        <taxon>Diversisporales</taxon>
        <taxon>Gigasporaceae</taxon>
        <taxon>Scutellospora</taxon>
    </lineage>
</organism>
<evidence type="ECO:0000313" key="1">
    <source>
        <dbReference type="EMBL" id="CAG8462838.1"/>
    </source>
</evidence>
<evidence type="ECO:0000313" key="2">
    <source>
        <dbReference type="Proteomes" id="UP000789860"/>
    </source>
</evidence>